<organism evidence="2 3">
    <name type="scientific">Desulfosarcina alkanivorans</name>
    <dbReference type="NCBI Taxonomy" id="571177"/>
    <lineage>
        <taxon>Bacteria</taxon>
        <taxon>Pseudomonadati</taxon>
        <taxon>Thermodesulfobacteriota</taxon>
        <taxon>Desulfobacteria</taxon>
        <taxon>Desulfobacterales</taxon>
        <taxon>Desulfosarcinaceae</taxon>
        <taxon>Desulfosarcina</taxon>
    </lineage>
</organism>
<evidence type="ECO:0008006" key="4">
    <source>
        <dbReference type="Google" id="ProtNLM"/>
    </source>
</evidence>
<dbReference type="RefSeq" id="WP_155315839.1">
    <property type="nucleotide sequence ID" value="NZ_AP021874.1"/>
</dbReference>
<proteinExistence type="predicted"/>
<dbReference type="PROSITE" id="PS51257">
    <property type="entry name" value="PROKAR_LIPOPROTEIN"/>
    <property type="match status" value="1"/>
</dbReference>
<keyword evidence="3" id="KW-1185">Reference proteome</keyword>
<evidence type="ECO:0000313" key="2">
    <source>
        <dbReference type="EMBL" id="BBO67593.1"/>
    </source>
</evidence>
<dbReference type="OrthoDB" id="5521373at2"/>
<dbReference type="AlphaFoldDB" id="A0A5K7YG99"/>
<evidence type="ECO:0000313" key="3">
    <source>
        <dbReference type="Proteomes" id="UP000427906"/>
    </source>
</evidence>
<dbReference type="Gene3D" id="3.40.1000.10">
    <property type="entry name" value="Mog1/PsbP, alpha/beta/alpha sandwich"/>
    <property type="match status" value="1"/>
</dbReference>
<feature type="chain" id="PRO_5024365728" description="PsbP C-terminal domain-containing protein" evidence="1">
    <location>
        <begin position="27"/>
        <end position="189"/>
    </location>
</feature>
<keyword evidence="1" id="KW-0732">Signal</keyword>
<protein>
    <recommendedName>
        <fullName evidence="4">PsbP C-terminal domain-containing protein</fullName>
    </recommendedName>
</protein>
<evidence type="ECO:0000256" key="1">
    <source>
        <dbReference type="SAM" id="SignalP"/>
    </source>
</evidence>
<accession>A0A5K7YG99</accession>
<dbReference type="EMBL" id="AP021874">
    <property type="protein sequence ID" value="BBO67593.1"/>
    <property type="molecule type" value="Genomic_DNA"/>
</dbReference>
<gene>
    <name evidence="2" type="ORF">DSCA_15230</name>
</gene>
<feature type="signal peptide" evidence="1">
    <location>
        <begin position="1"/>
        <end position="26"/>
    </location>
</feature>
<name>A0A5K7YG99_9BACT</name>
<sequence length="189" mass="21749">MFKLKGYRATTWVWVGVMLVLTTACAAPWRAASGHLASPEWSVIPPQGWMHLSMADSEIISKNGPYLEFIMVQMRPLTQRFRFTKQVLNAGMLPHEAARLITDNLESDPLIRNFRLLASEPAMVAERPGFKLIYSYRDQHGVVLKTIYYGVLLPNRFFNIRYTGAQRHYFDQELPAFNDVLHSLRFLSS</sequence>
<dbReference type="Proteomes" id="UP000427906">
    <property type="component" value="Chromosome"/>
</dbReference>
<reference evidence="2 3" key="1">
    <citation type="submission" date="2019-11" db="EMBL/GenBank/DDBJ databases">
        <title>Comparative genomics of hydrocarbon-degrading Desulfosarcina strains.</title>
        <authorList>
            <person name="Watanabe M."/>
            <person name="Kojima H."/>
            <person name="Fukui M."/>
        </authorList>
    </citation>
    <scope>NUCLEOTIDE SEQUENCE [LARGE SCALE GENOMIC DNA]</scope>
    <source>
        <strain evidence="2 3">PL12</strain>
    </source>
</reference>
<dbReference type="KEGG" id="dalk:DSCA_15230"/>